<accession>R0K039</accession>
<dbReference type="EMBL" id="KB742909">
    <property type="protein sequence ID" value="EOB02942.1"/>
    <property type="molecule type" value="Genomic_DNA"/>
</dbReference>
<name>R0K039_ANAPL</name>
<evidence type="ECO:0000313" key="2">
    <source>
        <dbReference type="EMBL" id="EOB02942.1"/>
    </source>
</evidence>
<dbReference type="AlphaFoldDB" id="R0K039"/>
<proteinExistence type="predicted"/>
<organism evidence="2 3">
    <name type="scientific">Anas platyrhynchos</name>
    <name type="common">Mallard</name>
    <name type="synonym">Anas boschas</name>
    <dbReference type="NCBI Taxonomy" id="8839"/>
    <lineage>
        <taxon>Eukaryota</taxon>
        <taxon>Metazoa</taxon>
        <taxon>Chordata</taxon>
        <taxon>Craniata</taxon>
        <taxon>Vertebrata</taxon>
        <taxon>Euteleostomi</taxon>
        <taxon>Archelosauria</taxon>
        <taxon>Archosauria</taxon>
        <taxon>Dinosauria</taxon>
        <taxon>Saurischia</taxon>
        <taxon>Theropoda</taxon>
        <taxon>Coelurosauria</taxon>
        <taxon>Aves</taxon>
        <taxon>Neognathae</taxon>
        <taxon>Galloanserae</taxon>
        <taxon>Anseriformes</taxon>
        <taxon>Anatidae</taxon>
        <taxon>Anatinae</taxon>
        <taxon>Anas</taxon>
    </lineage>
</organism>
<evidence type="ECO:0000313" key="3">
    <source>
        <dbReference type="Proteomes" id="UP000296049"/>
    </source>
</evidence>
<feature type="compositionally biased region" description="Basic and acidic residues" evidence="1">
    <location>
        <begin position="43"/>
        <end position="56"/>
    </location>
</feature>
<dbReference type="Proteomes" id="UP000296049">
    <property type="component" value="Unassembled WGS sequence"/>
</dbReference>
<protein>
    <submittedName>
        <fullName evidence="2">Uncharacterized protein</fullName>
    </submittedName>
</protein>
<gene>
    <name evidence="2" type="ORF">Anapl_15481</name>
</gene>
<evidence type="ECO:0000256" key="1">
    <source>
        <dbReference type="SAM" id="MobiDB-lite"/>
    </source>
</evidence>
<sequence>MLHDKENCQPNALHHCFCTTRCVILEGLVGSHLVKARQHGKGKHDTKNGEGPSKRMDEECLGTAQHLAVTAAQKCGTFKDKVTDLADMQCSQGHLHKHSNIRTHRAYTRMHEGLKAATGVTSRVKDPSTHRASKQTLYFWCAHIFVHISSPSFRRGSWKGAGNRDQLVDMCTRSPYKDVYWQSQLHESNDRFGKVSGEITNANITMKCMYTLYYGSIENRRTSSGQAACVTGISTNSLCSTTELQWLFTLTNGAVWMPLKQRQQHWHRSYQNVHPRDLAPTGKTSHLCFPPAAKSHYSISTHKGFPRPHTTKREEPHHLQDRWLPARFPQLADTFLKAAAGLLPWRLGCPRSSRQGDWDPGAATRQPEYLSPAAGGIHLVHVPTDLLTSGLPSCLARKGSGMRPFALSLCAGALSTPHAQLYQCTDVHACWEYSSSLALVGQQQQHYFVQAVGCGMICLPLTVLSQMLPLELLSTSRSSR</sequence>
<reference evidence="3" key="1">
    <citation type="journal article" date="2013" name="Nat. Genet.">
        <title>The duck genome and transcriptome provide insight into an avian influenza virus reservoir species.</title>
        <authorList>
            <person name="Huang Y."/>
            <person name="Li Y."/>
            <person name="Burt D.W."/>
            <person name="Chen H."/>
            <person name="Zhang Y."/>
            <person name="Qian W."/>
            <person name="Kim H."/>
            <person name="Gan S."/>
            <person name="Zhao Y."/>
            <person name="Li J."/>
            <person name="Yi K."/>
            <person name="Feng H."/>
            <person name="Zhu P."/>
            <person name="Li B."/>
            <person name="Liu Q."/>
            <person name="Fairley S."/>
            <person name="Magor K.E."/>
            <person name="Du Z."/>
            <person name="Hu X."/>
            <person name="Goodman L."/>
            <person name="Tafer H."/>
            <person name="Vignal A."/>
            <person name="Lee T."/>
            <person name="Kim K.W."/>
            <person name="Sheng Z."/>
            <person name="An Y."/>
            <person name="Searle S."/>
            <person name="Herrero J."/>
            <person name="Groenen M.A."/>
            <person name="Crooijmans R.P."/>
            <person name="Faraut T."/>
            <person name="Cai Q."/>
            <person name="Webster R.G."/>
            <person name="Aldridge J.R."/>
            <person name="Warren W.C."/>
            <person name="Bartschat S."/>
            <person name="Kehr S."/>
            <person name="Marz M."/>
            <person name="Stadler P.F."/>
            <person name="Smith J."/>
            <person name="Kraus R.H."/>
            <person name="Zhao Y."/>
            <person name="Ren L."/>
            <person name="Fei J."/>
            <person name="Morisson M."/>
            <person name="Kaiser P."/>
            <person name="Griffin D.K."/>
            <person name="Rao M."/>
            <person name="Pitel F."/>
            <person name="Wang J."/>
            <person name="Li N."/>
        </authorList>
    </citation>
    <scope>NUCLEOTIDE SEQUENCE [LARGE SCALE GENOMIC DNA]</scope>
</reference>
<keyword evidence="3" id="KW-1185">Reference proteome</keyword>
<feature type="region of interest" description="Disordered" evidence="1">
    <location>
        <begin position="35"/>
        <end position="56"/>
    </location>
</feature>